<sequence length="106" mass="10993">MVFLVVTVVADVTGVVLLGKAQGFERPGPLIGGVLALLLGFVLFSFATRTVPASLANAVWAGASIVLVVLLGRVFLRETITAPQYVCLGLILAGTVGIYLLAREPA</sequence>
<evidence type="ECO:0000256" key="3">
    <source>
        <dbReference type="ARBA" id="ARBA00022475"/>
    </source>
</evidence>
<dbReference type="GO" id="GO:0005886">
    <property type="term" value="C:plasma membrane"/>
    <property type="evidence" value="ECO:0007669"/>
    <property type="project" value="UniProtKB-SubCell"/>
</dbReference>
<dbReference type="PANTHER" id="PTHR30561:SF1">
    <property type="entry name" value="MULTIDRUG TRANSPORTER EMRE"/>
    <property type="match status" value="1"/>
</dbReference>
<dbReference type="RefSeq" id="WP_179718160.1">
    <property type="nucleotide sequence ID" value="NZ_JACBZT010000001.1"/>
</dbReference>
<keyword evidence="3" id="KW-1003">Cell membrane</keyword>
<evidence type="ECO:0000256" key="7">
    <source>
        <dbReference type="RuleBase" id="RU003942"/>
    </source>
</evidence>
<dbReference type="EMBL" id="JACBZT010000001">
    <property type="protein sequence ID" value="NYJ06787.1"/>
    <property type="molecule type" value="Genomic_DNA"/>
</dbReference>
<dbReference type="PANTHER" id="PTHR30561">
    <property type="entry name" value="SMR FAMILY PROTON-DEPENDENT DRUG EFFLUX TRANSPORTER SUGE"/>
    <property type="match status" value="1"/>
</dbReference>
<proteinExistence type="inferred from homology"/>
<evidence type="ECO:0000256" key="4">
    <source>
        <dbReference type="ARBA" id="ARBA00022692"/>
    </source>
</evidence>
<comment type="subcellular location">
    <subcellularLocation>
        <location evidence="1 7">Cell membrane</location>
        <topology evidence="1 7">Multi-pass membrane protein</topology>
    </subcellularLocation>
</comment>
<comment type="caution">
    <text evidence="9">The sequence shown here is derived from an EMBL/GenBank/DDBJ whole genome shotgun (WGS) entry which is preliminary data.</text>
</comment>
<dbReference type="InterPro" id="IPR000390">
    <property type="entry name" value="Small_drug/metabolite_transptr"/>
</dbReference>
<evidence type="ECO:0000256" key="8">
    <source>
        <dbReference type="SAM" id="Phobius"/>
    </source>
</evidence>
<protein>
    <submittedName>
        <fullName evidence="9">Multidrug transporter EmrE-like cation transporter</fullName>
    </submittedName>
</protein>
<dbReference type="Pfam" id="PF00893">
    <property type="entry name" value="Multi_Drug_Res"/>
    <property type="match status" value="1"/>
</dbReference>
<evidence type="ECO:0000256" key="2">
    <source>
        <dbReference type="ARBA" id="ARBA00022448"/>
    </source>
</evidence>
<dbReference type="InterPro" id="IPR037185">
    <property type="entry name" value="EmrE-like"/>
</dbReference>
<keyword evidence="6 8" id="KW-0472">Membrane</keyword>
<comment type="similarity">
    <text evidence="7">Belongs to the drug/metabolite transporter (DMT) superfamily. Small multidrug resistance (SMR) (TC 2.A.7.1) family.</text>
</comment>
<reference evidence="9 10" key="1">
    <citation type="submission" date="2020-07" db="EMBL/GenBank/DDBJ databases">
        <title>Sequencing the genomes of 1000 actinobacteria strains.</title>
        <authorList>
            <person name="Klenk H.-P."/>
        </authorList>
    </citation>
    <scope>NUCLEOTIDE SEQUENCE [LARGE SCALE GENOMIC DNA]</scope>
    <source>
        <strain evidence="9 10">DSM 104001</strain>
    </source>
</reference>
<name>A0A853CH44_9ACTN</name>
<dbReference type="Gene3D" id="1.10.3730.20">
    <property type="match status" value="1"/>
</dbReference>
<accession>A0A853CH44</accession>
<feature type="transmembrane region" description="Helical" evidence="8">
    <location>
        <begin position="55"/>
        <end position="76"/>
    </location>
</feature>
<feature type="transmembrane region" description="Helical" evidence="8">
    <location>
        <begin position="82"/>
        <end position="102"/>
    </location>
</feature>
<keyword evidence="5 8" id="KW-1133">Transmembrane helix</keyword>
<evidence type="ECO:0000313" key="9">
    <source>
        <dbReference type="EMBL" id="NYJ06787.1"/>
    </source>
</evidence>
<dbReference type="Proteomes" id="UP000541969">
    <property type="component" value="Unassembled WGS sequence"/>
</dbReference>
<evidence type="ECO:0000313" key="10">
    <source>
        <dbReference type="Proteomes" id="UP000541969"/>
    </source>
</evidence>
<dbReference type="GO" id="GO:0022857">
    <property type="term" value="F:transmembrane transporter activity"/>
    <property type="evidence" value="ECO:0007669"/>
    <property type="project" value="InterPro"/>
</dbReference>
<evidence type="ECO:0000256" key="1">
    <source>
        <dbReference type="ARBA" id="ARBA00004651"/>
    </source>
</evidence>
<keyword evidence="10" id="KW-1185">Reference proteome</keyword>
<evidence type="ECO:0000256" key="5">
    <source>
        <dbReference type="ARBA" id="ARBA00022989"/>
    </source>
</evidence>
<dbReference type="InterPro" id="IPR045324">
    <property type="entry name" value="Small_multidrug_res"/>
</dbReference>
<keyword evidence="4 7" id="KW-0812">Transmembrane</keyword>
<organism evidence="9 10">
    <name type="scientific">Petropleomorpha daqingensis</name>
    <dbReference type="NCBI Taxonomy" id="2026353"/>
    <lineage>
        <taxon>Bacteria</taxon>
        <taxon>Bacillati</taxon>
        <taxon>Actinomycetota</taxon>
        <taxon>Actinomycetes</taxon>
        <taxon>Geodermatophilales</taxon>
        <taxon>Geodermatophilaceae</taxon>
        <taxon>Petropleomorpha</taxon>
    </lineage>
</organism>
<dbReference type="SUPFAM" id="SSF103481">
    <property type="entry name" value="Multidrug resistance efflux transporter EmrE"/>
    <property type="match status" value="1"/>
</dbReference>
<dbReference type="AlphaFoldDB" id="A0A853CH44"/>
<feature type="transmembrane region" description="Helical" evidence="8">
    <location>
        <begin position="30"/>
        <end position="48"/>
    </location>
</feature>
<keyword evidence="2" id="KW-0813">Transport</keyword>
<gene>
    <name evidence="9" type="ORF">GGQ55_003065</name>
</gene>
<evidence type="ECO:0000256" key="6">
    <source>
        <dbReference type="ARBA" id="ARBA00023136"/>
    </source>
</evidence>